<keyword evidence="3" id="KW-1185">Reference proteome</keyword>
<dbReference type="Proteomes" id="UP000076969">
    <property type="component" value="Chromosome"/>
</dbReference>
<dbReference type="AlphaFoldDB" id="A0A172WGH1"/>
<dbReference type="KEGG" id="tpie:A7C91_04650"/>
<keyword evidence="1" id="KW-1133">Transmembrane helix</keyword>
<gene>
    <name evidence="2" type="ORF">A7C91_04650</name>
</gene>
<proteinExistence type="predicted"/>
<keyword evidence="1" id="KW-0472">Membrane</keyword>
<accession>A0A172WGH1</accession>
<dbReference type="OrthoDB" id="102096at2157"/>
<feature type="transmembrane region" description="Helical" evidence="1">
    <location>
        <begin position="130"/>
        <end position="155"/>
    </location>
</feature>
<feature type="transmembrane region" description="Helical" evidence="1">
    <location>
        <begin position="12"/>
        <end position="31"/>
    </location>
</feature>
<dbReference type="GeneID" id="28495458"/>
<sequence length="234" mass="25182">MPVVERVIEYYFGVVVVVGGLSVLLGVKCTLRTWRRFPEVRWLGRAFGMGLLALILASILELPVLLLGSGLALAAAAGLVEESVKLLPLAFFRDAQKWEKWKLVAGTGFFLGLIEGLAYTMGIISLGESLYLAGVRVVLVGLHTVWAVVSAGFLLSGRRWKRFRGLAFSMAAHAVYDLPPLAAIEGLPVEVVTSLAAISTAFMLVTAAMVEKAAKLATGLIPEEEEKEELTSLP</sequence>
<dbReference type="EMBL" id="CP015520">
    <property type="protein sequence ID" value="ANF22538.1"/>
    <property type="molecule type" value="Genomic_DNA"/>
</dbReference>
<name>A0A172WGH1_9EURY</name>
<organism evidence="2 3">
    <name type="scientific">Thermococcus piezophilus</name>
    <dbReference type="NCBI Taxonomy" id="1712654"/>
    <lineage>
        <taxon>Archaea</taxon>
        <taxon>Methanobacteriati</taxon>
        <taxon>Methanobacteriota</taxon>
        <taxon>Thermococci</taxon>
        <taxon>Thermococcales</taxon>
        <taxon>Thermococcaceae</taxon>
        <taxon>Thermococcus</taxon>
    </lineage>
</organism>
<evidence type="ECO:0000313" key="2">
    <source>
        <dbReference type="EMBL" id="ANF22538.1"/>
    </source>
</evidence>
<feature type="transmembrane region" description="Helical" evidence="1">
    <location>
        <begin position="43"/>
        <end position="60"/>
    </location>
</feature>
<evidence type="ECO:0000313" key="3">
    <source>
        <dbReference type="Proteomes" id="UP000076969"/>
    </source>
</evidence>
<evidence type="ECO:0000256" key="1">
    <source>
        <dbReference type="SAM" id="Phobius"/>
    </source>
</evidence>
<dbReference type="RefSeq" id="WP_068665334.1">
    <property type="nucleotide sequence ID" value="NZ_CP015520.1"/>
</dbReference>
<protein>
    <submittedName>
        <fullName evidence="2">Uncharacterized protein</fullName>
    </submittedName>
</protein>
<keyword evidence="1" id="KW-0812">Transmembrane</keyword>
<reference evidence="3" key="1">
    <citation type="journal article" date="2016" name="Syst. Appl. Microbiol.">
        <title>Thermococcus piezophilus sp. nov., a novel hyperthermophilic and piezophilic archaeon with a broad pressure range for growth, isolated from a deepest hydrothermal vent at the Mid-Cayman Rise.</title>
        <authorList>
            <person name="Dalmasso C."/>
            <person name="Oger P."/>
            <person name="Selva G."/>
            <person name="Courtine D."/>
            <person name="L'Haridon S."/>
            <person name="Garlaschelli A."/>
            <person name="Roussel E."/>
            <person name="Miyazaki J."/>
            <person name="Reveillaud J."/>
            <person name="Jebbar M."/>
            <person name="Takai K."/>
            <person name="Maignien L."/>
            <person name="Alain K."/>
        </authorList>
    </citation>
    <scope>NUCLEOTIDE SEQUENCE [LARGE SCALE GENOMIC DNA]</scope>
    <source>
        <strain evidence="3">CDGS</strain>
    </source>
</reference>
<feature type="transmembrane region" description="Helical" evidence="1">
    <location>
        <begin position="103"/>
        <end position="124"/>
    </location>
</feature>